<reference evidence="2 3" key="1">
    <citation type="submission" date="2018-07" db="EMBL/GenBank/DDBJ databases">
        <title>Chitinophaga K2CV101002-2 sp. nov., isolated from a monsoon evergreen broad-leaved forest soil.</title>
        <authorList>
            <person name="Lv Y."/>
        </authorList>
    </citation>
    <scope>NUCLEOTIDE SEQUENCE [LARGE SCALE GENOMIC DNA]</scope>
    <source>
        <strain evidence="2 3">GDMCC 1.1288</strain>
    </source>
</reference>
<evidence type="ECO:0000313" key="2">
    <source>
        <dbReference type="EMBL" id="RFS19620.1"/>
    </source>
</evidence>
<evidence type="ECO:0000313" key="3">
    <source>
        <dbReference type="Proteomes" id="UP000260644"/>
    </source>
</evidence>
<proteinExistence type="predicted"/>
<comment type="caution">
    <text evidence="2">The sequence shown here is derived from an EMBL/GenBank/DDBJ whole genome shotgun (WGS) entry which is preliminary data.</text>
</comment>
<accession>A0A3E1Y4H9</accession>
<dbReference type="InterPro" id="IPR011473">
    <property type="entry name" value="DUF1579"/>
</dbReference>
<protein>
    <submittedName>
        <fullName evidence="2">DUF1579 domain-containing protein</fullName>
    </submittedName>
</protein>
<dbReference type="Pfam" id="PF07617">
    <property type="entry name" value="DUF1579"/>
    <property type="match status" value="1"/>
</dbReference>
<dbReference type="Proteomes" id="UP000260644">
    <property type="component" value="Unassembled WGS sequence"/>
</dbReference>
<keyword evidence="1" id="KW-0732">Signal</keyword>
<evidence type="ECO:0000256" key="1">
    <source>
        <dbReference type="SAM" id="SignalP"/>
    </source>
</evidence>
<feature type="chain" id="PRO_5017667753" evidence="1">
    <location>
        <begin position="23"/>
        <end position="188"/>
    </location>
</feature>
<gene>
    <name evidence="2" type="ORF">DVR12_21180</name>
</gene>
<dbReference type="EMBL" id="QPMM01000012">
    <property type="protein sequence ID" value="RFS19620.1"/>
    <property type="molecule type" value="Genomic_DNA"/>
</dbReference>
<organism evidence="2 3">
    <name type="scientific">Chitinophaga silvatica</name>
    <dbReference type="NCBI Taxonomy" id="2282649"/>
    <lineage>
        <taxon>Bacteria</taxon>
        <taxon>Pseudomonadati</taxon>
        <taxon>Bacteroidota</taxon>
        <taxon>Chitinophagia</taxon>
        <taxon>Chitinophagales</taxon>
        <taxon>Chitinophagaceae</taxon>
        <taxon>Chitinophaga</taxon>
    </lineage>
</organism>
<sequence length="188" mass="21175">MMKKTLLLLAVVALFASQNLIAQDSAAMMKAWTAYMTPGPEQQKLALLEGDFTCDMTFWDNPDKPMKNTGNCTNKMIMGGRYLESRYSGNMMGTQFEGLGTLGFDNAIKTFIDTWIDNMGTGITVLEGHMIGADILELKGQVVDPMTGRRRNVRQTLKWVDANHHTLEMFHEMNGKEVKTMQINLTRK</sequence>
<feature type="signal peptide" evidence="1">
    <location>
        <begin position="1"/>
        <end position="22"/>
    </location>
</feature>
<keyword evidence="3" id="KW-1185">Reference proteome</keyword>
<name>A0A3E1Y4H9_9BACT</name>
<dbReference type="AlphaFoldDB" id="A0A3E1Y4H9"/>